<dbReference type="RefSeq" id="WP_202967233.1">
    <property type="nucleotide sequence ID" value="NZ_CP011801.1"/>
</dbReference>
<dbReference type="STRING" id="42253.NITMOv2_3039"/>
<dbReference type="AlphaFoldDB" id="A0A0K2GF24"/>
<dbReference type="KEGG" id="nmv:NITMOv2_3039"/>
<evidence type="ECO:0000313" key="2">
    <source>
        <dbReference type="Proteomes" id="UP000069205"/>
    </source>
</evidence>
<reference evidence="1 2" key="1">
    <citation type="journal article" date="2015" name="Proc. Natl. Acad. Sci. U.S.A.">
        <title>Expanded metabolic versatility of ubiquitous nitrite-oxidizing bacteria from the genus Nitrospira.</title>
        <authorList>
            <person name="Koch H."/>
            <person name="Lucker S."/>
            <person name="Albertsen M."/>
            <person name="Kitzinger K."/>
            <person name="Herbold C."/>
            <person name="Spieck E."/>
            <person name="Nielsen P.H."/>
            <person name="Wagner M."/>
            <person name="Daims H."/>
        </authorList>
    </citation>
    <scope>NUCLEOTIDE SEQUENCE [LARGE SCALE GENOMIC DNA]</scope>
    <source>
        <strain evidence="1 2">NSP M-1</strain>
    </source>
</reference>
<organism evidence="1 2">
    <name type="scientific">Nitrospira moscoviensis</name>
    <dbReference type="NCBI Taxonomy" id="42253"/>
    <lineage>
        <taxon>Bacteria</taxon>
        <taxon>Pseudomonadati</taxon>
        <taxon>Nitrospirota</taxon>
        <taxon>Nitrospiria</taxon>
        <taxon>Nitrospirales</taxon>
        <taxon>Nitrospiraceae</taxon>
        <taxon>Nitrospira</taxon>
    </lineage>
</organism>
<accession>A0A0K2GF24</accession>
<proteinExistence type="predicted"/>
<keyword evidence="2" id="KW-1185">Reference proteome</keyword>
<sequence length="188" mass="21031">MSKYWGKYRQVLVTNYRDFVLVGQDAEGKPIKLESYRLAETESAFWAAAAHPKAAAERHGERFIEYLTRVLLHSAVLTDPADVAWFLASYAREARARIEGADLPPLTAVRKALQEALGLTFEDRKGDHFFRSTLVQTLFYGLSLPGSSGANSISRQIEKLGSIGILPRATFASRSSESYFMKWPIPDS</sequence>
<evidence type="ECO:0000313" key="1">
    <source>
        <dbReference type="EMBL" id="ALA59439.1"/>
    </source>
</evidence>
<name>A0A0K2GF24_NITMO</name>
<dbReference type="REBASE" id="124578">
    <property type="entry name" value="NmoM1ORF3039P"/>
</dbReference>
<dbReference type="Proteomes" id="UP000069205">
    <property type="component" value="Chromosome"/>
</dbReference>
<dbReference type="EMBL" id="CP011801">
    <property type="protein sequence ID" value="ALA59439.1"/>
    <property type="molecule type" value="Genomic_DNA"/>
</dbReference>
<gene>
    <name evidence="1" type="ORF">NITMOv2_3039</name>
</gene>
<protein>
    <submittedName>
        <fullName evidence="1">Uncharacterized protein</fullName>
    </submittedName>
</protein>
<dbReference type="PATRIC" id="fig|42253.5.peg.3000"/>